<evidence type="ECO:0000256" key="11">
    <source>
        <dbReference type="ARBA" id="ARBA00022741"/>
    </source>
</evidence>
<evidence type="ECO:0000259" key="20">
    <source>
        <dbReference type="Pfam" id="PF08245"/>
    </source>
</evidence>
<dbReference type="GO" id="GO:0005524">
    <property type="term" value="F:ATP binding"/>
    <property type="evidence" value="ECO:0007669"/>
    <property type="project" value="UniProtKB-KW"/>
</dbReference>
<dbReference type="Proteomes" id="UP000184447">
    <property type="component" value="Unassembled WGS sequence"/>
</dbReference>
<evidence type="ECO:0000256" key="14">
    <source>
        <dbReference type="ARBA" id="ARBA00022909"/>
    </source>
</evidence>
<dbReference type="Pfam" id="PF02875">
    <property type="entry name" value="Mur_ligase_C"/>
    <property type="match status" value="1"/>
</dbReference>
<keyword evidence="22" id="KW-1185">Reference proteome</keyword>
<comment type="subunit">
    <text evidence="5">Monomer.</text>
</comment>
<dbReference type="PANTHER" id="PTHR11136:SF0">
    <property type="entry name" value="DIHYDROFOLATE SYNTHETASE-RELATED"/>
    <property type="match status" value="1"/>
</dbReference>
<keyword evidence="14" id="KW-0289">Folate biosynthesis</keyword>
<keyword evidence="10" id="KW-0479">Metal-binding</keyword>
<evidence type="ECO:0000256" key="9">
    <source>
        <dbReference type="ARBA" id="ARBA00022598"/>
    </source>
</evidence>
<comment type="pathway">
    <text evidence="3">Cofactor biosynthesis; tetrahydrofolylpolyglutamate biosynthesis.</text>
</comment>
<dbReference type="Gene3D" id="3.90.190.20">
    <property type="entry name" value="Mur ligase, C-terminal domain"/>
    <property type="match status" value="1"/>
</dbReference>
<comment type="pathway">
    <text evidence="2">Cofactor biosynthesis; tetrahydrofolate biosynthesis; 7,8-dihydrofolate from 2-amino-4-hydroxy-6-hydroxymethyl-7,8-dihydropteridine diphosphate and 4-aminobenzoate: step 2/2.</text>
</comment>
<dbReference type="AlphaFoldDB" id="A0A1M5VUJ7"/>
<keyword evidence="11 18" id="KW-0547">Nucleotide-binding</keyword>
<dbReference type="SUPFAM" id="SSF53623">
    <property type="entry name" value="MurD-like peptide ligases, catalytic domain"/>
    <property type="match status" value="1"/>
</dbReference>
<dbReference type="RefSeq" id="WP_073338762.1">
    <property type="nucleotide sequence ID" value="NZ_FQXM01000013.1"/>
</dbReference>
<evidence type="ECO:0000256" key="10">
    <source>
        <dbReference type="ARBA" id="ARBA00022723"/>
    </source>
</evidence>
<evidence type="ECO:0000256" key="18">
    <source>
        <dbReference type="PIRNR" id="PIRNR001563"/>
    </source>
</evidence>
<dbReference type="InterPro" id="IPR036615">
    <property type="entry name" value="Mur_ligase_C_dom_sf"/>
</dbReference>
<keyword evidence="13" id="KW-0460">Magnesium</keyword>
<keyword evidence="12 18" id="KW-0067">ATP-binding</keyword>
<dbReference type="STRING" id="1121316.SAMN02745207_02501"/>
<evidence type="ECO:0000256" key="6">
    <source>
        <dbReference type="ARBA" id="ARBA00013023"/>
    </source>
</evidence>
<evidence type="ECO:0000256" key="15">
    <source>
        <dbReference type="ARBA" id="ARBA00030592"/>
    </source>
</evidence>
<feature type="domain" description="Mur ligase C-terminal" evidence="19">
    <location>
        <begin position="300"/>
        <end position="419"/>
    </location>
</feature>
<dbReference type="FunFam" id="3.40.1190.10:FF:000004">
    <property type="entry name" value="Dihydrofolate synthase/folylpolyglutamate synthase"/>
    <property type="match status" value="1"/>
</dbReference>
<evidence type="ECO:0000256" key="16">
    <source>
        <dbReference type="ARBA" id="ARBA00047493"/>
    </source>
</evidence>
<dbReference type="Gene3D" id="3.40.1190.10">
    <property type="entry name" value="Mur-like, catalytic domain"/>
    <property type="match status" value="1"/>
</dbReference>
<protein>
    <recommendedName>
        <fullName evidence="8">Dihydrofolate synthase/folylpolyglutamate synthase</fullName>
        <ecNumber evidence="6">6.3.2.12</ecNumber>
        <ecNumber evidence="7">6.3.2.17</ecNumber>
    </recommendedName>
    <alternativeName>
        <fullName evidence="15">Tetrahydrofolylpolyglutamate synthase</fullName>
    </alternativeName>
</protein>
<organism evidence="21 22">
    <name type="scientific">Clostridium grantii DSM 8605</name>
    <dbReference type="NCBI Taxonomy" id="1121316"/>
    <lineage>
        <taxon>Bacteria</taxon>
        <taxon>Bacillati</taxon>
        <taxon>Bacillota</taxon>
        <taxon>Clostridia</taxon>
        <taxon>Eubacteriales</taxon>
        <taxon>Clostridiaceae</taxon>
        <taxon>Clostridium</taxon>
    </lineage>
</organism>
<dbReference type="GO" id="GO:0008841">
    <property type="term" value="F:dihydrofolate synthase activity"/>
    <property type="evidence" value="ECO:0007669"/>
    <property type="project" value="UniProtKB-EC"/>
</dbReference>
<evidence type="ECO:0000256" key="4">
    <source>
        <dbReference type="ARBA" id="ARBA00008276"/>
    </source>
</evidence>
<gene>
    <name evidence="21" type="ORF">SAMN02745207_02501</name>
</gene>
<dbReference type="PIRSF" id="PIRSF001563">
    <property type="entry name" value="Folylpolyglu_synth"/>
    <property type="match status" value="1"/>
</dbReference>
<feature type="domain" description="Mur ligase central" evidence="20">
    <location>
        <begin position="44"/>
        <end position="270"/>
    </location>
</feature>
<dbReference type="InterPro" id="IPR013221">
    <property type="entry name" value="Mur_ligase_cen"/>
</dbReference>
<reference evidence="21 22" key="1">
    <citation type="submission" date="2016-11" db="EMBL/GenBank/DDBJ databases">
        <authorList>
            <person name="Jaros S."/>
            <person name="Januszkiewicz K."/>
            <person name="Wedrychowicz H."/>
        </authorList>
    </citation>
    <scope>NUCLEOTIDE SEQUENCE [LARGE SCALE GENOMIC DNA]</scope>
    <source>
        <strain evidence="21 22">DSM 8605</strain>
    </source>
</reference>
<proteinExistence type="inferred from homology"/>
<dbReference type="PANTHER" id="PTHR11136">
    <property type="entry name" value="FOLYLPOLYGLUTAMATE SYNTHASE-RELATED"/>
    <property type="match status" value="1"/>
</dbReference>
<dbReference type="EMBL" id="FQXM01000013">
    <property type="protein sequence ID" value="SHH78877.1"/>
    <property type="molecule type" value="Genomic_DNA"/>
</dbReference>
<evidence type="ECO:0000256" key="3">
    <source>
        <dbReference type="ARBA" id="ARBA00005150"/>
    </source>
</evidence>
<evidence type="ECO:0000256" key="8">
    <source>
        <dbReference type="ARBA" id="ARBA00019357"/>
    </source>
</evidence>
<dbReference type="GO" id="GO:0005737">
    <property type="term" value="C:cytoplasm"/>
    <property type="evidence" value="ECO:0007669"/>
    <property type="project" value="TreeGrafter"/>
</dbReference>
<dbReference type="PROSITE" id="PS01011">
    <property type="entry name" value="FOLYLPOLYGLU_SYNT_1"/>
    <property type="match status" value="1"/>
</dbReference>
<evidence type="ECO:0000256" key="17">
    <source>
        <dbReference type="ARBA" id="ARBA00049161"/>
    </source>
</evidence>
<dbReference type="NCBIfam" id="TIGR01499">
    <property type="entry name" value="folC"/>
    <property type="match status" value="1"/>
</dbReference>
<evidence type="ECO:0000256" key="5">
    <source>
        <dbReference type="ARBA" id="ARBA00011245"/>
    </source>
</evidence>
<evidence type="ECO:0000313" key="21">
    <source>
        <dbReference type="EMBL" id="SHH78877.1"/>
    </source>
</evidence>
<evidence type="ECO:0000313" key="22">
    <source>
        <dbReference type="Proteomes" id="UP000184447"/>
    </source>
</evidence>
<dbReference type="InterPro" id="IPR001645">
    <property type="entry name" value="Folylpolyglutamate_synth"/>
</dbReference>
<sequence>MNYEESLKYINECSRFSINLGLERTEKMLELLGNPEKKIKYIHIAGTNGKGSTSAMISQILMEEGYKTGLYTSPFVQQFGERIQINRENITEKEVAELITRVSKVVEQLIVLGYEPPTQFEIVTVAAFLYFYEKNVDFVVLEVGLGGRLDATNVIIPILTIITSISFDHMDILGDTLEKIAYEKAGIIKDNVPVVIYPQDRSVYRVIEKIATDKKCDVTYADRGEVSFSKVFIEDDFIGQEIEVNTRTKEYTVKLSLLGKHQLMNCLTAVTGIEALIKTGVAISEKSIIDGLSKVKWMARLEVLNKNPLVVIDGAHNNDGIAMLVKSIKEYFEYDKLILILGILADKEVEKMAGLISKKADKVICITPHSERAELAEDLKELVEKYNKNCLSIDDYSEAYEEALNSCGENDLLLISGSFYMVGDMRRIVMGE</sequence>
<keyword evidence="9 18" id="KW-0436">Ligase</keyword>
<evidence type="ECO:0000256" key="12">
    <source>
        <dbReference type="ARBA" id="ARBA00022840"/>
    </source>
</evidence>
<evidence type="ECO:0000256" key="13">
    <source>
        <dbReference type="ARBA" id="ARBA00022842"/>
    </source>
</evidence>
<comment type="catalytic activity">
    <reaction evidence="16">
        <text>(6S)-5,6,7,8-tetrahydrofolyl-(gamma-L-Glu)(n) + L-glutamate + ATP = (6S)-5,6,7,8-tetrahydrofolyl-(gamma-L-Glu)(n+1) + ADP + phosphate + H(+)</text>
        <dbReference type="Rhea" id="RHEA:10580"/>
        <dbReference type="Rhea" id="RHEA-COMP:14738"/>
        <dbReference type="Rhea" id="RHEA-COMP:14740"/>
        <dbReference type="ChEBI" id="CHEBI:15378"/>
        <dbReference type="ChEBI" id="CHEBI:29985"/>
        <dbReference type="ChEBI" id="CHEBI:30616"/>
        <dbReference type="ChEBI" id="CHEBI:43474"/>
        <dbReference type="ChEBI" id="CHEBI:141005"/>
        <dbReference type="ChEBI" id="CHEBI:456216"/>
        <dbReference type="EC" id="6.3.2.17"/>
    </reaction>
</comment>
<dbReference type="Pfam" id="PF08245">
    <property type="entry name" value="Mur_ligase_M"/>
    <property type="match status" value="1"/>
</dbReference>
<evidence type="ECO:0000256" key="1">
    <source>
        <dbReference type="ARBA" id="ARBA00001946"/>
    </source>
</evidence>
<comment type="catalytic activity">
    <reaction evidence="17">
        <text>7,8-dihydropteroate + L-glutamate + ATP = 7,8-dihydrofolate + ADP + phosphate + H(+)</text>
        <dbReference type="Rhea" id="RHEA:23584"/>
        <dbReference type="ChEBI" id="CHEBI:15378"/>
        <dbReference type="ChEBI" id="CHEBI:17839"/>
        <dbReference type="ChEBI" id="CHEBI:29985"/>
        <dbReference type="ChEBI" id="CHEBI:30616"/>
        <dbReference type="ChEBI" id="CHEBI:43474"/>
        <dbReference type="ChEBI" id="CHEBI:57451"/>
        <dbReference type="ChEBI" id="CHEBI:456216"/>
        <dbReference type="EC" id="6.3.2.12"/>
    </reaction>
</comment>
<dbReference type="InterPro" id="IPR004101">
    <property type="entry name" value="Mur_ligase_C"/>
</dbReference>
<dbReference type="EC" id="6.3.2.12" evidence="6"/>
<comment type="cofactor">
    <cofactor evidence="1">
        <name>Mg(2+)</name>
        <dbReference type="ChEBI" id="CHEBI:18420"/>
    </cofactor>
</comment>
<name>A0A1M5VUJ7_9CLOT</name>
<dbReference type="PROSITE" id="PS01012">
    <property type="entry name" value="FOLYLPOLYGLU_SYNT_2"/>
    <property type="match status" value="1"/>
</dbReference>
<accession>A0A1M5VUJ7</accession>
<dbReference type="GO" id="GO:0004326">
    <property type="term" value="F:tetrahydrofolylpolyglutamate synthase activity"/>
    <property type="evidence" value="ECO:0007669"/>
    <property type="project" value="UniProtKB-EC"/>
</dbReference>
<comment type="similarity">
    <text evidence="4 18">Belongs to the folylpolyglutamate synthase family.</text>
</comment>
<dbReference type="InterPro" id="IPR018109">
    <property type="entry name" value="Folylpolyglutamate_synth_CS"/>
</dbReference>
<evidence type="ECO:0000256" key="2">
    <source>
        <dbReference type="ARBA" id="ARBA00004799"/>
    </source>
</evidence>
<dbReference type="OrthoDB" id="9809356at2"/>
<dbReference type="GO" id="GO:0046656">
    <property type="term" value="P:folic acid biosynthetic process"/>
    <property type="evidence" value="ECO:0007669"/>
    <property type="project" value="UniProtKB-KW"/>
</dbReference>
<dbReference type="EC" id="6.3.2.17" evidence="7"/>
<dbReference type="SUPFAM" id="SSF53244">
    <property type="entry name" value="MurD-like peptide ligases, peptide-binding domain"/>
    <property type="match status" value="1"/>
</dbReference>
<evidence type="ECO:0000256" key="7">
    <source>
        <dbReference type="ARBA" id="ARBA00013025"/>
    </source>
</evidence>
<dbReference type="GO" id="GO:0046872">
    <property type="term" value="F:metal ion binding"/>
    <property type="evidence" value="ECO:0007669"/>
    <property type="project" value="UniProtKB-KW"/>
</dbReference>
<dbReference type="InterPro" id="IPR036565">
    <property type="entry name" value="Mur-like_cat_sf"/>
</dbReference>
<evidence type="ECO:0000259" key="19">
    <source>
        <dbReference type="Pfam" id="PF02875"/>
    </source>
</evidence>